<keyword evidence="2" id="KW-1185">Reference proteome</keyword>
<name>A0ABR4PUY2_9HELO</name>
<protein>
    <submittedName>
        <fullName evidence="1">Uncharacterized protein</fullName>
    </submittedName>
</protein>
<accession>A0ABR4PUY2</accession>
<dbReference type="EMBL" id="JBFCZG010000001">
    <property type="protein sequence ID" value="KAL3427174.1"/>
    <property type="molecule type" value="Genomic_DNA"/>
</dbReference>
<organism evidence="1 2">
    <name type="scientific">Phlyctema vagabunda</name>
    <dbReference type="NCBI Taxonomy" id="108571"/>
    <lineage>
        <taxon>Eukaryota</taxon>
        <taxon>Fungi</taxon>
        <taxon>Dikarya</taxon>
        <taxon>Ascomycota</taxon>
        <taxon>Pezizomycotina</taxon>
        <taxon>Leotiomycetes</taxon>
        <taxon>Helotiales</taxon>
        <taxon>Dermateaceae</taxon>
        <taxon>Phlyctema</taxon>
    </lineage>
</organism>
<dbReference type="Proteomes" id="UP001629113">
    <property type="component" value="Unassembled WGS sequence"/>
</dbReference>
<reference evidence="1 2" key="1">
    <citation type="submission" date="2024-06" db="EMBL/GenBank/DDBJ databases">
        <title>Complete genome of Phlyctema vagabunda strain 19-DSS-EL-015.</title>
        <authorList>
            <person name="Fiorenzani C."/>
        </authorList>
    </citation>
    <scope>NUCLEOTIDE SEQUENCE [LARGE SCALE GENOMIC DNA]</scope>
    <source>
        <strain evidence="1 2">19-DSS-EL-015</strain>
    </source>
</reference>
<evidence type="ECO:0000313" key="2">
    <source>
        <dbReference type="Proteomes" id="UP001629113"/>
    </source>
</evidence>
<evidence type="ECO:0000313" key="1">
    <source>
        <dbReference type="EMBL" id="KAL3427174.1"/>
    </source>
</evidence>
<dbReference type="InterPro" id="IPR021276">
    <property type="entry name" value="DUF2855"/>
</dbReference>
<sequence length="434" mass="46885">MATSVPSIQVLSKENYEDQHIVALPNALPLPPLAPSSLRIQSSILGLTTNNFTYARMGHLIGSWWDVHPLPSSIPWEFSDASRYGCISAWGTGVVIESTLPPDSSVQVGSHMYGYFPIGTLPIDMQVELSANVAGQFTEVSTRRSKLMPLYNRYNLQSAASTIQSLGYDALFRVLFETGYLMNRFVFAWNASERVHPAAEPGQPGVELIGDNSIDSNTTVILFAASGKTALGFAHQLKHARPEGQQPCQIVAVGSEATRSFTQGTGYFDAVLTYDADESTSLQTDLGLDANAKIFVVDFGARGGAADRWAAKLQSLAKQVTIYSVGSEAVCDSPTATLQKLIARSKTERVQINASGMRSQALVLLGEKAYYEHFLTTWQTFLKTGGIEGLKLVWGEGLDGYAAGWERLSKGKVGPDEGLVYDLSSALPGGQRAT</sequence>
<dbReference type="Pfam" id="PF11017">
    <property type="entry name" value="DUF2855"/>
    <property type="match status" value="1"/>
</dbReference>
<comment type="caution">
    <text evidence="1">The sequence shown here is derived from an EMBL/GenBank/DDBJ whole genome shotgun (WGS) entry which is preliminary data.</text>
</comment>
<proteinExistence type="predicted"/>
<gene>
    <name evidence="1" type="ORF">PVAG01_00683</name>
</gene>